<reference evidence="1" key="1">
    <citation type="submission" date="2023-10" db="EMBL/GenBank/DDBJ databases">
        <title>Characterization and genome sequence of Mycobacterium intracellulare ABSURDO, a novel pathogenic isolate with three colony morphotypes that vary in growth and acid-fastness.</title>
        <authorList>
            <person name="Jude B.A."/>
            <person name="Robinson R.T."/>
        </authorList>
    </citation>
    <scope>NUCLEOTIDE SEQUENCE</scope>
    <source>
        <strain evidence="1">ABSURDO Component B</strain>
    </source>
</reference>
<comment type="caution">
    <text evidence="1">The sequence shown here is derived from an EMBL/GenBank/DDBJ whole genome shotgun (WGS) entry which is preliminary data.</text>
</comment>
<organism evidence="1 2">
    <name type="scientific">Mycobacterium intracellulare</name>
    <dbReference type="NCBI Taxonomy" id="1767"/>
    <lineage>
        <taxon>Bacteria</taxon>
        <taxon>Bacillati</taxon>
        <taxon>Actinomycetota</taxon>
        <taxon>Actinomycetes</taxon>
        <taxon>Mycobacteriales</taxon>
        <taxon>Mycobacteriaceae</taxon>
        <taxon>Mycobacterium</taxon>
        <taxon>Mycobacterium avium complex (MAC)</taxon>
    </lineage>
</organism>
<feature type="non-terminal residue" evidence="1">
    <location>
        <position position="1"/>
    </location>
</feature>
<dbReference type="AlphaFoldDB" id="A0AAE4RFZ8"/>
<dbReference type="RefSeq" id="WP_317731695.1">
    <property type="nucleotide sequence ID" value="NZ_JAWLLD010000034.1"/>
</dbReference>
<sequence length="66" mass="6645">DSRAGDPLARLCDEIDCVVGRIALAHARALTAGDAEALRAVSDELTSIGMHAAAADAAAQARRCGG</sequence>
<evidence type="ECO:0000313" key="2">
    <source>
        <dbReference type="Proteomes" id="UP001187143"/>
    </source>
</evidence>
<name>A0AAE4RFZ8_MYCIT</name>
<dbReference type="EMBL" id="JAWLLD010000034">
    <property type="protein sequence ID" value="MDV7015124.1"/>
    <property type="molecule type" value="Genomic_DNA"/>
</dbReference>
<gene>
    <name evidence="1" type="ORF">R4F53_22830</name>
</gene>
<proteinExistence type="predicted"/>
<dbReference type="Proteomes" id="UP001187143">
    <property type="component" value="Unassembled WGS sequence"/>
</dbReference>
<accession>A0AAE4RFZ8</accession>
<protein>
    <submittedName>
        <fullName evidence="1">Uncharacterized protein</fullName>
    </submittedName>
</protein>
<evidence type="ECO:0000313" key="1">
    <source>
        <dbReference type="EMBL" id="MDV7015124.1"/>
    </source>
</evidence>